<reference evidence="5 6" key="1">
    <citation type="submission" date="2020-03" db="EMBL/GenBank/DDBJ databases">
        <title>Genomic Encyclopedia of Type Strains, Phase III (KMG-III): the genomes of soil and plant-associated and newly described type strains.</title>
        <authorList>
            <person name="Whitman W."/>
        </authorList>
    </citation>
    <scope>NUCLEOTIDE SEQUENCE [LARGE SCALE GENOMIC DNA]</scope>
    <source>
        <strain evidence="5 6">CECT 4207</strain>
    </source>
</reference>
<keyword evidence="2" id="KW-0238">DNA-binding</keyword>
<dbReference type="SUPFAM" id="SSF48498">
    <property type="entry name" value="Tetracyclin repressor-like, C-terminal domain"/>
    <property type="match status" value="1"/>
</dbReference>
<gene>
    <name evidence="5" type="ORF">FHR86_001974</name>
</gene>
<dbReference type="RefSeq" id="WP_167265586.1">
    <property type="nucleotide sequence ID" value="NZ_BAAAVO010000013.1"/>
</dbReference>
<organism evidence="5 6">
    <name type="scientific">Paenarthrobacter ilicis</name>
    <dbReference type="NCBI Taxonomy" id="43665"/>
    <lineage>
        <taxon>Bacteria</taxon>
        <taxon>Bacillati</taxon>
        <taxon>Actinomycetota</taxon>
        <taxon>Actinomycetes</taxon>
        <taxon>Micrococcales</taxon>
        <taxon>Micrococcaceae</taxon>
        <taxon>Paenarthrobacter</taxon>
    </lineage>
</organism>
<protein>
    <submittedName>
        <fullName evidence="5">AcrR family transcriptional regulator</fullName>
    </submittedName>
</protein>
<evidence type="ECO:0000256" key="1">
    <source>
        <dbReference type="ARBA" id="ARBA00023015"/>
    </source>
</evidence>
<dbReference type="SUPFAM" id="SSF46689">
    <property type="entry name" value="Homeodomain-like"/>
    <property type="match status" value="1"/>
</dbReference>
<dbReference type="Gene3D" id="1.10.357.10">
    <property type="entry name" value="Tetracycline Repressor, domain 2"/>
    <property type="match status" value="1"/>
</dbReference>
<keyword evidence="3" id="KW-0804">Transcription</keyword>
<dbReference type="PANTHER" id="PTHR30055:SF151">
    <property type="entry name" value="TRANSCRIPTIONAL REGULATORY PROTEIN"/>
    <property type="match status" value="1"/>
</dbReference>
<dbReference type="InterPro" id="IPR036271">
    <property type="entry name" value="Tet_transcr_reg_TetR-rel_C_sf"/>
</dbReference>
<dbReference type="InterPro" id="IPR050109">
    <property type="entry name" value="HTH-type_TetR-like_transc_reg"/>
</dbReference>
<evidence type="ECO:0000313" key="6">
    <source>
        <dbReference type="Proteomes" id="UP000802392"/>
    </source>
</evidence>
<dbReference type="InterPro" id="IPR009057">
    <property type="entry name" value="Homeodomain-like_sf"/>
</dbReference>
<dbReference type="Pfam" id="PF02909">
    <property type="entry name" value="TetR_C_1"/>
    <property type="match status" value="1"/>
</dbReference>
<dbReference type="InterPro" id="IPR004111">
    <property type="entry name" value="Repressor_TetR_C"/>
</dbReference>
<evidence type="ECO:0000313" key="5">
    <source>
        <dbReference type="EMBL" id="NIJ01653.1"/>
    </source>
</evidence>
<dbReference type="PANTHER" id="PTHR30055">
    <property type="entry name" value="HTH-TYPE TRANSCRIPTIONAL REGULATOR RUTR"/>
    <property type="match status" value="1"/>
</dbReference>
<dbReference type="EMBL" id="JAAOZD010000003">
    <property type="protein sequence ID" value="NIJ01653.1"/>
    <property type="molecule type" value="Genomic_DNA"/>
</dbReference>
<sequence length="219" mass="24055">MGRPSVNVLSAERIADAALAMIDGGKDFSMRSLAKTLKVSTPSLYYHVRNKDELANLIRDLLISRQSIPATPSDDWVEEARMLVRKIWEAYSTHPRLVVLLMDSPLTSHSVTAVYERLAHSLQRAGLESDHVALAMEILDGFALGNGLGHVRAPDSWGETEPGSALTESIAAWNQLRHPLSMAFDIGLDALLDQIRSGAMFRDKQLLRFEPAGDRGPAA</sequence>
<evidence type="ECO:0000256" key="3">
    <source>
        <dbReference type="ARBA" id="ARBA00023163"/>
    </source>
</evidence>
<feature type="domain" description="Tetracycline repressor TetR C-terminal" evidence="4">
    <location>
        <begin position="69"/>
        <end position="152"/>
    </location>
</feature>
<proteinExistence type="predicted"/>
<dbReference type="Proteomes" id="UP000802392">
    <property type="component" value="Unassembled WGS sequence"/>
</dbReference>
<evidence type="ECO:0000259" key="4">
    <source>
        <dbReference type="Pfam" id="PF02909"/>
    </source>
</evidence>
<accession>A0ABX0TJL3</accession>
<keyword evidence="6" id="KW-1185">Reference proteome</keyword>
<comment type="caution">
    <text evidence="5">The sequence shown here is derived from an EMBL/GenBank/DDBJ whole genome shotgun (WGS) entry which is preliminary data.</text>
</comment>
<name>A0ABX0TJL3_9MICC</name>
<evidence type="ECO:0000256" key="2">
    <source>
        <dbReference type="ARBA" id="ARBA00023125"/>
    </source>
</evidence>
<keyword evidence="1" id="KW-0805">Transcription regulation</keyword>